<dbReference type="OrthoDB" id="538223at2759"/>
<evidence type="ECO:0000313" key="4">
    <source>
        <dbReference type="Proteomes" id="UP000298390"/>
    </source>
</evidence>
<evidence type="ECO:0000313" key="5">
    <source>
        <dbReference type="Proteomes" id="UP000814176"/>
    </source>
</evidence>
<sequence>MANIPDLSLPETAPSVARYRDQPSELLPAALYTLVDLPDDELRELQRICETGCIDTGSSPGDSVRIAPQPHFVGQPLRAVFDSHLQLADLHDNQYDPTYFIVAIEQNWRDRGVLLVALDDDDLECKVDSCRFKAEDSGLNVANLQISNMGWSELKENEPVDRSQSDADDENEGDGAGIYDDDAIDEEGNDSG</sequence>
<dbReference type="EMBL" id="JADCUA010000002">
    <property type="protein sequence ID" value="KAH9842593.1"/>
    <property type="molecule type" value="Genomic_DNA"/>
</dbReference>
<reference evidence="2 5" key="2">
    <citation type="journal article" date="2021" name="Environ. Microbiol.">
        <title>Gene family expansions and transcriptome signatures uncover fungal adaptations to wood decay.</title>
        <authorList>
            <person name="Hage H."/>
            <person name="Miyauchi S."/>
            <person name="Viragh M."/>
            <person name="Drula E."/>
            <person name="Min B."/>
            <person name="Chaduli D."/>
            <person name="Navarro D."/>
            <person name="Favel A."/>
            <person name="Norest M."/>
            <person name="Lesage-Meessen L."/>
            <person name="Balint B."/>
            <person name="Merenyi Z."/>
            <person name="de Eugenio L."/>
            <person name="Morin E."/>
            <person name="Martinez A.T."/>
            <person name="Baldrian P."/>
            <person name="Stursova M."/>
            <person name="Martinez M.J."/>
            <person name="Novotny C."/>
            <person name="Magnuson J.K."/>
            <person name="Spatafora J.W."/>
            <person name="Maurice S."/>
            <person name="Pangilinan J."/>
            <person name="Andreopoulos W."/>
            <person name="LaButti K."/>
            <person name="Hundley H."/>
            <person name="Na H."/>
            <person name="Kuo A."/>
            <person name="Barry K."/>
            <person name="Lipzen A."/>
            <person name="Henrissat B."/>
            <person name="Riley R."/>
            <person name="Ahrendt S."/>
            <person name="Nagy L.G."/>
            <person name="Grigoriev I.V."/>
            <person name="Martin F."/>
            <person name="Rosso M.N."/>
        </authorList>
    </citation>
    <scope>NUCLEOTIDE SEQUENCE [LARGE SCALE GENOMIC DNA]</scope>
    <source>
        <strain evidence="2 5">CIRM-BRFM 1785</strain>
    </source>
</reference>
<proteinExistence type="predicted"/>
<dbReference type="Proteomes" id="UP000298390">
    <property type="component" value="Unassembled WGS sequence"/>
</dbReference>
<evidence type="ECO:0000256" key="1">
    <source>
        <dbReference type="SAM" id="MobiDB-lite"/>
    </source>
</evidence>
<keyword evidence="5" id="KW-1185">Reference proteome</keyword>
<accession>A0A4Y9YMQ0</accession>
<feature type="region of interest" description="Disordered" evidence="1">
    <location>
        <begin position="150"/>
        <end position="192"/>
    </location>
</feature>
<name>A0A4Y9YMQ0_9APHY</name>
<protein>
    <submittedName>
        <fullName evidence="3">Uncharacterized protein</fullName>
    </submittedName>
</protein>
<dbReference type="AlphaFoldDB" id="A0A4Y9YMQ0"/>
<feature type="compositionally biased region" description="Basic and acidic residues" evidence="1">
    <location>
        <begin position="153"/>
        <end position="165"/>
    </location>
</feature>
<dbReference type="RefSeq" id="XP_047783640.1">
    <property type="nucleotide sequence ID" value="XM_047917039.1"/>
</dbReference>
<comment type="caution">
    <text evidence="3">The sequence shown here is derived from an EMBL/GenBank/DDBJ whole genome shotgun (WGS) entry which is preliminary data.</text>
</comment>
<organism evidence="3 4">
    <name type="scientific">Rhodofomes roseus</name>
    <dbReference type="NCBI Taxonomy" id="34475"/>
    <lineage>
        <taxon>Eukaryota</taxon>
        <taxon>Fungi</taxon>
        <taxon>Dikarya</taxon>
        <taxon>Basidiomycota</taxon>
        <taxon>Agaricomycotina</taxon>
        <taxon>Agaricomycetes</taxon>
        <taxon>Polyporales</taxon>
        <taxon>Rhodofomes</taxon>
    </lineage>
</organism>
<dbReference type="EMBL" id="SEKV01000120">
    <property type="protein sequence ID" value="TFY63774.1"/>
    <property type="molecule type" value="Genomic_DNA"/>
</dbReference>
<gene>
    <name evidence="2" type="ORF">C8Q71DRAFT_209705</name>
    <name evidence="3" type="ORF">EVJ58_g3058</name>
</gene>
<evidence type="ECO:0000313" key="3">
    <source>
        <dbReference type="EMBL" id="TFY63774.1"/>
    </source>
</evidence>
<dbReference type="Proteomes" id="UP000814176">
    <property type="component" value="Unassembled WGS sequence"/>
</dbReference>
<reference evidence="3 4" key="1">
    <citation type="submission" date="2019-01" db="EMBL/GenBank/DDBJ databases">
        <title>Genome sequencing of the rare red list fungi Fomitopsis rosea.</title>
        <authorList>
            <person name="Buettner E."/>
            <person name="Kellner H."/>
        </authorList>
    </citation>
    <scope>NUCLEOTIDE SEQUENCE [LARGE SCALE GENOMIC DNA]</scope>
    <source>
        <strain evidence="3 4">DSM 105464</strain>
    </source>
</reference>
<dbReference type="GeneID" id="71997771"/>
<feature type="compositionally biased region" description="Acidic residues" evidence="1">
    <location>
        <begin position="166"/>
        <end position="192"/>
    </location>
</feature>
<evidence type="ECO:0000313" key="2">
    <source>
        <dbReference type="EMBL" id="KAH9842593.1"/>
    </source>
</evidence>